<sequence length="606" mass="69006">MAGSHPLCDYCAQIPFLAMPASGRYGLGSWSRIFASHCRFCQLVKYAYCESYRTDPRQRTLLSSDVIVSWGENYSYFERPAFRIHGLREQDICFVTQTSHVDRNSAYLRPFVEAELDVSRTQEFHRYVALSYIWGAVSNFKLTKSNLSRLLVPGVLREIFLRLPRTICDAVTLCRMLNVRYLWVDALCLLQNDPEDLERGVDVIDQIYERAWLTIFAATGTDANAGLPGVQVGSRRPANLVLEVQPGILLGVCAGLDRLLEGSMYSSRGWTFQEHVLSRRGLYFVDNKVFFRCRTSEFLESCIDCDNATPRFKGIVLSLSAAAYMDDPLQNYSQLLTHYTRRALTDPGDVLRAMAGIIRRISEKVEYRFFQGLPSGAFDSFIIFESWACILRRRKGFPSYSWCGWQGGIWLDILHDNSEWLSKTWIIWYKRSQSGITNLVWDPAANDSLPFHDTPYLGYRRRHTFKPPAPLGFATTRTAPTETIHLPGPVPPYPVLQFWTLAVYMKLSHVDVFDGRCELVGKSGAKCGETLLDGFEDTDFFSSKEPLEFILLSYGDEQHDTGDDYHVMLLEHNQGLAERRGMGCISQITILESFSPGPVWKEVVLG</sequence>
<dbReference type="OrthoDB" id="2958217at2759"/>
<organism evidence="2 3">
    <name type="scientific">Fusarium solani</name>
    <name type="common">Filamentous fungus</name>
    <dbReference type="NCBI Taxonomy" id="169388"/>
    <lineage>
        <taxon>Eukaryota</taxon>
        <taxon>Fungi</taxon>
        <taxon>Dikarya</taxon>
        <taxon>Ascomycota</taxon>
        <taxon>Pezizomycotina</taxon>
        <taxon>Sordariomycetes</taxon>
        <taxon>Hypocreomycetidae</taxon>
        <taxon>Hypocreales</taxon>
        <taxon>Nectriaceae</taxon>
        <taxon>Fusarium</taxon>
        <taxon>Fusarium solani species complex</taxon>
    </lineage>
</organism>
<comment type="caution">
    <text evidence="2">The sequence shown here is derived from an EMBL/GenBank/DDBJ whole genome shotgun (WGS) entry which is preliminary data.</text>
</comment>
<dbReference type="InterPro" id="IPR010730">
    <property type="entry name" value="HET"/>
</dbReference>
<dbReference type="Pfam" id="PF06985">
    <property type="entry name" value="HET"/>
    <property type="match status" value="1"/>
</dbReference>
<dbReference type="AlphaFoldDB" id="A0A9P9L980"/>
<evidence type="ECO:0000313" key="2">
    <source>
        <dbReference type="EMBL" id="KAH7276124.1"/>
    </source>
</evidence>
<dbReference type="PANTHER" id="PTHR33112:SF12">
    <property type="entry name" value="HETEROKARYON INCOMPATIBILITY DOMAIN-CONTAINING PROTEIN"/>
    <property type="match status" value="1"/>
</dbReference>
<feature type="domain" description="Heterokaryon incompatibility" evidence="1">
    <location>
        <begin position="127"/>
        <end position="274"/>
    </location>
</feature>
<proteinExistence type="predicted"/>
<accession>A0A9P9L980</accession>
<reference evidence="2" key="1">
    <citation type="journal article" date="2021" name="Nat. Commun.">
        <title>Genetic determinants of endophytism in the Arabidopsis root mycobiome.</title>
        <authorList>
            <person name="Mesny F."/>
            <person name="Miyauchi S."/>
            <person name="Thiergart T."/>
            <person name="Pickel B."/>
            <person name="Atanasova L."/>
            <person name="Karlsson M."/>
            <person name="Huettel B."/>
            <person name="Barry K.W."/>
            <person name="Haridas S."/>
            <person name="Chen C."/>
            <person name="Bauer D."/>
            <person name="Andreopoulos W."/>
            <person name="Pangilinan J."/>
            <person name="LaButti K."/>
            <person name="Riley R."/>
            <person name="Lipzen A."/>
            <person name="Clum A."/>
            <person name="Drula E."/>
            <person name="Henrissat B."/>
            <person name="Kohler A."/>
            <person name="Grigoriev I.V."/>
            <person name="Martin F.M."/>
            <person name="Hacquard S."/>
        </authorList>
    </citation>
    <scope>NUCLEOTIDE SEQUENCE</scope>
    <source>
        <strain evidence="2">FSSC 5 MPI-SDFR-AT-0091</strain>
    </source>
</reference>
<protein>
    <submittedName>
        <fullName evidence="2">Heterokaryon incompatibility protein-domain-containing protein</fullName>
    </submittedName>
</protein>
<evidence type="ECO:0000259" key="1">
    <source>
        <dbReference type="Pfam" id="PF06985"/>
    </source>
</evidence>
<dbReference type="Proteomes" id="UP000736672">
    <property type="component" value="Unassembled WGS sequence"/>
</dbReference>
<evidence type="ECO:0000313" key="3">
    <source>
        <dbReference type="Proteomes" id="UP000736672"/>
    </source>
</evidence>
<gene>
    <name evidence="2" type="ORF">B0J15DRAFT_531561</name>
</gene>
<dbReference type="EMBL" id="JAGTJS010000001">
    <property type="protein sequence ID" value="KAH7276124.1"/>
    <property type="molecule type" value="Genomic_DNA"/>
</dbReference>
<dbReference type="PANTHER" id="PTHR33112">
    <property type="entry name" value="DOMAIN PROTEIN, PUTATIVE-RELATED"/>
    <property type="match status" value="1"/>
</dbReference>
<keyword evidence="3" id="KW-1185">Reference proteome</keyword>
<name>A0A9P9L980_FUSSL</name>